<protein>
    <recommendedName>
        <fullName evidence="4">Amidase</fullName>
    </recommendedName>
</protein>
<reference evidence="2" key="1">
    <citation type="submission" date="2018-06" db="EMBL/GenBank/DDBJ databases">
        <title>Paenibacillus xerothermodurans sp. nov. an extremely dry heat resistant spore forming bacterium isolated from the soil of Cape Canaveral, Florida.</title>
        <authorList>
            <person name="Seuylemezian A."/>
            <person name="Kaur N."/>
            <person name="Patil P."/>
            <person name="Patil P."/>
            <person name="Mayilraj S."/>
            <person name="Vaishampayan P."/>
        </authorList>
    </citation>
    <scope>NUCLEOTIDE SEQUENCE [LARGE SCALE GENOMIC DNA]</scope>
    <source>
        <strain evidence="2">ATCC 27380</strain>
    </source>
</reference>
<dbReference type="OrthoDB" id="7054537at2"/>
<organism evidence="2 3">
    <name type="scientific">Paenibacillus xerothermodurans</name>
    <dbReference type="NCBI Taxonomy" id="1977292"/>
    <lineage>
        <taxon>Bacteria</taxon>
        <taxon>Bacillati</taxon>
        <taxon>Bacillota</taxon>
        <taxon>Bacilli</taxon>
        <taxon>Bacillales</taxon>
        <taxon>Paenibacillaceae</taxon>
        <taxon>Paenibacillus</taxon>
    </lineage>
</organism>
<feature type="chain" id="PRO_5039493690" description="Amidase" evidence="1">
    <location>
        <begin position="32"/>
        <end position="312"/>
    </location>
</feature>
<keyword evidence="3" id="KW-1185">Reference proteome</keyword>
<dbReference type="AlphaFoldDB" id="A0A2W1NM90"/>
<accession>A0A2W1NM90</accession>
<evidence type="ECO:0000313" key="3">
    <source>
        <dbReference type="Proteomes" id="UP000214746"/>
    </source>
</evidence>
<sequence length="312" mass="35521">MKRKKKSFRPHILAKVTILCLALLQAPFLLTMTDGTGQRAYAATPDRALYQSTYLWKTDELLKNRESTFQFLQENSINLAFLQIDPDVPQSEYISFIQQAGARGIEVHALGGAPDWTLRHKQVKLYELIHWVKLYNNSAPQDARFTGIHLDVEPYVTKEWFKDTDTMIGLWKDTISGFVEEMRIETPGLVAGADMPVWLEAIDVPDGHGGRTSLSNWMIRMLDQTTLMAYRDNAAAILGSVQHELAEAERNGKSVIVAVETVKTDEGPITFHPKGKNYMKQELSVVNEKLKHRLPFHGHAIHDFHAWIQLRD</sequence>
<dbReference type="RefSeq" id="WP_089200328.1">
    <property type="nucleotide sequence ID" value="NZ_NHRJ02000006.1"/>
</dbReference>
<evidence type="ECO:0000256" key="1">
    <source>
        <dbReference type="SAM" id="SignalP"/>
    </source>
</evidence>
<evidence type="ECO:0000313" key="2">
    <source>
        <dbReference type="EMBL" id="PZE20575.1"/>
    </source>
</evidence>
<proteinExistence type="predicted"/>
<dbReference type="Proteomes" id="UP000214746">
    <property type="component" value="Unassembled WGS sequence"/>
</dbReference>
<evidence type="ECO:0008006" key="4">
    <source>
        <dbReference type="Google" id="ProtNLM"/>
    </source>
</evidence>
<dbReference type="EMBL" id="NHRJ02000006">
    <property type="protein sequence ID" value="PZE20575.1"/>
    <property type="molecule type" value="Genomic_DNA"/>
</dbReference>
<keyword evidence="1" id="KW-0732">Signal</keyword>
<gene>
    <name evidence="2" type="ORF">CBW46_012445</name>
</gene>
<feature type="signal peptide" evidence="1">
    <location>
        <begin position="1"/>
        <end position="31"/>
    </location>
</feature>
<name>A0A2W1NM90_PAEXE</name>
<comment type="caution">
    <text evidence="2">The sequence shown here is derived from an EMBL/GenBank/DDBJ whole genome shotgun (WGS) entry which is preliminary data.</text>
</comment>